<dbReference type="Gene3D" id="1.10.30.50">
    <property type="match status" value="1"/>
</dbReference>
<comment type="caution">
    <text evidence="1">The sequence shown here is derived from an EMBL/GenBank/DDBJ whole genome shotgun (WGS) entry which is preliminary data.</text>
</comment>
<proteinExistence type="predicted"/>
<feature type="non-terminal residue" evidence="1">
    <location>
        <position position="1"/>
    </location>
</feature>
<dbReference type="AlphaFoldDB" id="A0A0F8ZH96"/>
<reference evidence="1" key="1">
    <citation type="journal article" date="2015" name="Nature">
        <title>Complex archaea that bridge the gap between prokaryotes and eukaryotes.</title>
        <authorList>
            <person name="Spang A."/>
            <person name="Saw J.H."/>
            <person name="Jorgensen S.L."/>
            <person name="Zaremba-Niedzwiedzka K."/>
            <person name="Martijn J."/>
            <person name="Lind A.E."/>
            <person name="van Eijk R."/>
            <person name="Schleper C."/>
            <person name="Guy L."/>
            <person name="Ettema T.J."/>
        </authorList>
    </citation>
    <scope>NUCLEOTIDE SEQUENCE</scope>
</reference>
<dbReference type="EMBL" id="LAZR01047899">
    <property type="protein sequence ID" value="KKK93148.1"/>
    <property type="molecule type" value="Genomic_DNA"/>
</dbReference>
<organism evidence="1">
    <name type="scientific">marine sediment metagenome</name>
    <dbReference type="NCBI Taxonomy" id="412755"/>
    <lineage>
        <taxon>unclassified sequences</taxon>
        <taxon>metagenomes</taxon>
        <taxon>ecological metagenomes</taxon>
    </lineage>
</organism>
<protein>
    <recommendedName>
        <fullName evidence="2">HNH domain-containing protein</fullName>
    </recommendedName>
</protein>
<name>A0A0F8ZH96_9ZZZZ</name>
<evidence type="ECO:0000313" key="1">
    <source>
        <dbReference type="EMBL" id="KKK93148.1"/>
    </source>
</evidence>
<sequence length="248" mass="28405">ASPFLKKGLEEINLEIREAYVHITGDDKLWDTYEKIKPPAAEECFSKYKGRCVYCDKRLSYLGRKSTYAARLAFYVPLNVGGEARQDNLVITCAQCKNDYRSTRKFREDIEGVDSFADTCEALFKAIKNDGNVDTIDKLKNRLNIRLSDIANCMRYVVRSDWVPEKMQVIVEGENTIGERLEAMAKGEDVTKKITEDVKIDFATKSVSMLCLKENCFDKVSSKGKCEIFKNEKDKYLGIDNIIKRPEE</sequence>
<evidence type="ECO:0008006" key="2">
    <source>
        <dbReference type="Google" id="ProtNLM"/>
    </source>
</evidence>
<gene>
    <name evidence="1" type="ORF">LCGC14_2695800</name>
</gene>
<accession>A0A0F8ZH96</accession>